<evidence type="ECO:0000313" key="2">
    <source>
        <dbReference type="Proteomes" id="UP001219518"/>
    </source>
</evidence>
<protein>
    <submittedName>
        <fullName evidence="1">Toxin RelE3</fullName>
    </submittedName>
</protein>
<reference evidence="1" key="2">
    <citation type="journal article" date="2023" name="BMC Genomics">
        <title>Pest status, molecular evolution, and epigenetic factors derived from the genome assembly of Frankliniella fusca, a thysanopteran phytovirus vector.</title>
        <authorList>
            <person name="Catto M.A."/>
            <person name="Labadie P.E."/>
            <person name="Jacobson A.L."/>
            <person name="Kennedy G.G."/>
            <person name="Srinivasan R."/>
            <person name="Hunt B.G."/>
        </authorList>
    </citation>
    <scope>NUCLEOTIDE SEQUENCE</scope>
    <source>
        <strain evidence="1">PL_HMW_Pooled</strain>
    </source>
</reference>
<sequence length="91" mass="10648">MLSLGILFLLQQPARHIPSQLARQIPILNHHSCQNSESIEEVILMSKKLKCLHYKVSFLTLFHQYPQQLVLEVCSQKILSCDLEVVFFFFF</sequence>
<evidence type="ECO:0000313" key="1">
    <source>
        <dbReference type="EMBL" id="KAK3928405.1"/>
    </source>
</evidence>
<dbReference type="AlphaFoldDB" id="A0AAE1HVY2"/>
<comment type="caution">
    <text evidence="1">The sequence shown here is derived from an EMBL/GenBank/DDBJ whole genome shotgun (WGS) entry which is preliminary data.</text>
</comment>
<feature type="non-terminal residue" evidence="1">
    <location>
        <position position="91"/>
    </location>
</feature>
<gene>
    <name evidence="1" type="ORF">KUF71_016652</name>
</gene>
<accession>A0AAE1HVY2</accession>
<reference evidence="1" key="1">
    <citation type="submission" date="2021-07" db="EMBL/GenBank/DDBJ databases">
        <authorList>
            <person name="Catto M.A."/>
            <person name="Jacobson A."/>
            <person name="Kennedy G."/>
            <person name="Labadie P."/>
            <person name="Hunt B.G."/>
            <person name="Srinivasan R."/>
        </authorList>
    </citation>
    <scope>NUCLEOTIDE SEQUENCE</scope>
    <source>
        <strain evidence="1">PL_HMW_Pooled</strain>
        <tissue evidence="1">Head</tissue>
    </source>
</reference>
<organism evidence="1 2">
    <name type="scientific">Frankliniella fusca</name>
    <dbReference type="NCBI Taxonomy" id="407009"/>
    <lineage>
        <taxon>Eukaryota</taxon>
        <taxon>Metazoa</taxon>
        <taxon>Ecdysozoa</taxon>
        <taxon>Arthropoda</taxon>
        <taxon>Hexapoda</taxon>
        <taxon>Insecta</taxon>
        <taxon>Pterygota</taxon>
        <taxon>Neoptera</taxon>
        <taxon>Paraneoptera</taxon>
        <taxon>Thysanoptera</taxon>
        <taxon>Terebrantia</taxon>
        <taxon>Thripoidea</taxon>
        <taxon>Thripidae</taxon>
        <taxon>Frankliniella</taxon>
    </lineage>
</organism>
<dbReference type="EMBL" id="JAHWGI010001328">
    <property type="protein sequence ID" value="KAK3928405.1"/>
    <property type="molecule type" value="Genomic_DNA"/>
</dbReference>
<name>A0AAE1HVY2_9NEOP</name>
<dbReference type="Proteomes" id="UP001219518">
    <property type="component" value="Unassembled WGS sequence"/>
</dbReference>
<proteinExistence type="predicted"/>
<keyword evidence="2" id="KW-1185">Reference proteome</keyword>